<dbReference type="PANTHER" id="PTHR10809:SF6">
    <property type="entry name" value="AT11025P-RELATED"/>
    <property type="match status" value="1"/>
</dbReference>
<dbReference type="InterPro" id="IPR000535">
    <property type="entry name" value="MSP_dom"/>
</dbReference>
<dbReference type="SUPFAM" id="SSF49354">
    <property type="entry name" value="PapD-like"/>
    <property type="match status" value="1"/>
</dbReference>
<feature type="compositionally biased region" description="Low complexity" evidence="6">
    <location>
        <begin position="185"/>
        <end position="198"/>
    </location>
</feature>
<feature type="region of interest" description="Disordered" evidence="6">
    <location>
        <begin position="247"/>
        <end position="279"/>
    </location>
</feature>
<feature type="domain" description="MSP" evidence="7">
    <location>
        <begin position="9"/>
        <end position="131"/>
    </location>
</feature>
<protein>
    <submittedName>
        <fullName evidence="8">Vesicle-associated membrane protein/synaptobrevin-binding protein-like protein</fullName>
    </submittedName>
</protein>
<dbReference type="GO" id="GO:0033149">
    <property type="term" value="F:FFAT motif binding"/>
    <property type="evidence" value="ECO:0007669"/>
    <property type="project" value="TreeGrafter"/>
</dbReference>
<organism evidence="8 9">
    <name type="scientific">Euroglyphus maynei</name>
    <name type="common">Mayne's house dust mite</name>
    <dbReference type="NCBI Taxonomy" id="6958"/>
    <lineage>
        <taxon>Eukaryota</taxon>
        <taxon>Metazoa</taxon>
        <taxon>Ecdysozoa</taxon>
        <taxon>Arthropoda</taxon>
        <taxon>Chelicerata</taxon>
        <taxon>Arachnida</taxon>
        <taxon>Acari</taxon>
        <taxon>Acariformes</taxon>
        <taxon>Sarcoptiformes</taxon>
        <taxon>Astigmata</taxon>
        <taxon>Psoroptidia</taxon>
        <taxon>Analgoidea</taxon>
        <taxon>Pyroglyphidae</taxon>
        <taxon>Pyroglyphinae</taxon>
        <taxon>Euroglyphus</taxon>
    </lineage>
</organism>
<dbReference type="GO" id="GO:0005886">
    <property type="term" value="C:plasma membrane"/>
    <property type="evidence" value="ECO:0007669"/>
    <property type="project" value="TreeGrafter"/>
</dbReference>
<evidence type="ECO:0000256" key="6">
    <source>
        <dbReference type="SAM" id="MobiDB-lite"/>
    </source>
</evidence>
<dbReference type="GO" id="GO:0090158">
    <property type="term" value="P:endoplasmic reticulum membrane organization"/>
    <property type="evidence" value="ECO:0007669"/>
    <property type="project" value="TreeGrafter"/>
</dbReference>
<keyword evidence="9" id="KW-1185">Reference proteome</keyword>
<dbReference type="PIRSF" id="PIRSF019693">
    <property type="entry name" value="VAMP-associated"/>
    <property type="match status" value="1"/>
</dbReference>
<dbReference type="Pfam" id="PF00635">
    <property type="entry name" value="Motile_Sperm"/>
    <property type="match status" value="1"/>
</dbReference>
<feature type="region of interest" description="Disordered" evidence="6">
    <location>
        <begin position="185"/>
        <end position="230"/>
    </location>
</feature>
<keyword evidence="4" id="KW-1133">Transmembrane helix</keyword>
<keyword evidence="5" id="KW-0472">Membrane</keyword>
<dbReference type="Gene3D" id="2.60.40.10">
    <property type="entry name" value="Immunoglobulins"/>
    <property type="match status" value="1"/>
</dbReference>
<feature type="compositionally biased region" description="Low complexity" evidence="6">
    <location>
        <begin position="263"/>
        <end position="279"/>
    </location>
</feature>
<evidence type="ECO:0000256" key="3">
    <source>
        <dbReference type="ARBA" id="ARBA00022692"/>
    </source>
</evidence>
<gene>
    <name evidence="8" type="ORF">BLA29_000601</name>
</gene>
<comment type="caution">
    <text evidence="8">The sequence shown here is derived from an EMBL/GenBank/DDBJ whole genome shotgun (WGS) entry which is preliminary data.</text>
</comment>
<sequence>MQKEGKKQLLIIDPKNEISFKGPYDHVVTEYFTLTNPTESIIAFKVKTTAPKKYCVRPNNGIIAPNRTVQVAVMLQPGDLTQEKHKHKFMIQSVIVPNNNDVNQLQFNVDELFKASSPDEIMDSKFKCVFLDLITPSTANNPLIANPSGNKNVLQNFDHDHLSDVGGGGGDDLVNGVNSNTGTMTSSSEFCASSAGSENTDNNNHHHNGNFDSAGSTATNGHHDDHMVNRNNNKKFESISSVANVTMGGNKQHSKNSEYVATSNQSQSENVSSNSQVCC</sequence>
<proteinExistence type="inferred from homology"/>
<evidence type="ECO:0000256" key="1">
    <source>
        <dbReference type="ARBA" id="ARBA00004211"/>
    </source>
</evidence>
<dbReference type="InterPro" id="IPR008962">
    <property type="entry name" value="PapD-like_sf"/>
</dbReference>
<evidence type="ECO:0000256" key="4">
    <source>
        <dbReference type="ARBA" id="ARBA00022989"/>
    </source>
</evidence>
<dbReference type="EMBL" id="MUJZ01026241">
    <property type="protein sequence ID" value="OTF78786.1"/>
    <property type="molecule type" value="Genomic_DNA"/>
</dbReference>
<dbReference type="PROSITE" id="PS50202">
    <property type="entry name" value="MSP"/>
    <property type="match status" value="1"/>
</dbReference>
<evidence type="ECO:0000256" key="2">
    <source>
        <dbReference type="ARBA" id="ARBA00008932"/>
    </source>
</evidence>
<dbReference type="PANTHER" id="PTHR10809">
    <property type="entry name" value="VESICLE-ASSOCIATED MEMBRANE PROTEIN-ASSOCIATED PROTEIN"/>
    <property type="match status" value="1"/>
</dbReference>
<comment type="similarity">
    <text evidence="2">Belongs to the VAMP-associated protein (VAP) (TC 9.B.17) family.</text>
</comment>
<dbReference type="Proteomes" id="UP000194236">
    <property type="component" value="Unassembled WGS sequence"/>
</dbReference>
<evidence type="ECO:0000259" key="7">
    <source>
        <dbReference type="PROSITE" id="PS50202"/>
    </source>
</evidence>
<dbReference type="GO" id="GO:0061817">
    <property type="term" value="P:endoplasmic reticulum-plasma membrane tethering"/>
    <property type="evidence" value="ECO:0007669"/>
    <property type="project" value="TreeGrafter"/>
</dbReference>
<reference evidence="8 9" key="1">
    <citation type="submission" date="2017-03" db="EMBL/GenBank/DDBJ databases">
        <title>Genome Survey of Euroglyphus maynei.</title>
        <authorList>
            <person name="Arlian L.G."/>
            <person name="Morgan M.S."/>
            <person name="Rider S.D."/>
        </authorList>
    </citation>
    <scope>NUCLEOTIDE SEQUENCE [LARGE SCALE GENOMIC DNA]</scope>
    <source>
        <strain evidence="8">Arlian Lab</strain>
        <tissue evidence="8">Whole body</tissue>
    </source>
</reference>
<dbReference type="GO" id="GO:0005789">
    <property type="term" value="C:endoplasmic reticulum membrane"/>
    <property type="evidence" value="ECO:0007669"/>
    <property type="project" value="InterPro"/>
</dbReference>
<dbReference type="InterPro" id="IPR013783">
    <property type="entry name" value="Ig-like_fold"/>
</dbReference>
<name>A0A1Y3BGR2_EURMA</name>
<evidence type="ECO:0000313" key="9">
    <source>
        <dbReference type="Proteomes" id="UP000194236"/>
    </source>
</evidence>
<feature type="compositionally biased region" description="Polar residues" evidence="6">
    <location>
        <begin position="247"/>
        <end position="262"/>
    </location>
</feature>
<dbReference type="AlphaFoldDB" id="A0A1Y3BGR2"/>
<evidence type="ECO:0000256" key="5">
    <source>
        <dbReference type="ARBA" id="ARBA00023136"/>
    </source>
</evidence>
<accession>A0A1Y3BGR2</accession>
<dbReference type="OrthoDB" id="264603at2759"/>
<dbReference type="InterPro" id="IPR016763">
    <property type="entry name" value="VAP"/>
</dbReference>
<feature type="compositionally biased region" description="Polar residues" evidence="6">
    <location>
        <begin position="211"/>
        <end position="220"/>
    </location>
</feature>
<keyword evidence="3" id="KW-0812">Transmembrane</keyword>
<comment type="subcellular location">
    <subcellularLocation>
        <location evidence="1">Membrane</location>
        <topology evidence="1">Single-pass type IV membrane protein</topology>
    </subcellularLocation>
</comment>
<evidence type="ECO:0000313" key="8">
    <source>
        <dbReference type="EMBL" id="OTF78786.1"/>
    </source>
</evidence>